<reference evidence="2 3" key="1">
    <citation type="journal article" date="2012" name="Genet. Mol. Biol.">
        <title>Analysis of 16S rRNA and mxaF genes revealing insights into Methylobacterium niche-specific plant association.</title>
        <authorList>
            <person name="Dourado M.N."/>
            <person name="Andreote F.D."/>
            <person name="Dini-Andreote F."/>
            <person name="Conti R."/>
            <person name="Araujo J.M."/>
            <person name="Araujo W.L."/>
        </authorList>
    </citation>
    <scope>NUCLEOTIDE SEQUENCE [LARGE SCALE GENOMIC DNA]</scope>
    <source>
        <strain evidence="2 3">SR1.6/6</strain>
    </source>
</reference>
<name>A0A6B9FMV9_9HYPH</name>
<proteinExistence type="predicted"/>
<reference evidence="2 3" key="2">
    <citation type="journal article" date="2013" name="Genome Announc.">
        <title>Draft Genome Sequence of Methylobacterium mesophilicum Strain SR1.6/6, Isolated from Citrus sinensis.</title>
        <authorList>
            <person name="Marinho Almeida D."/>
            <person name="Dini-Andreote F."/>
            <person name="Camargo Neves A.A."/>
            <person name="Juca Ramos R.T."/>
            <person name="Andreote F.D."/>
            <person name="Carneiro A.R."/>
            <person name="Oliveira de Souza Lima A."/>
            <person name="Caracciolo Gomes de Sa P.H."/>
            <person name="Ribeiro Barbosa M.S."/>
            <person name="Araujo W.L."/>
            <person name="Silva A."/>
        </authorList>
    </citation>
    <scope>NUCLEOTIDE SEQUENCE [LARGE SCALE GENOMIC DNA]</scope>
    <source>
        <strain evidence="2 3">SR1.6/6</strain>
    </source>
</reference>
<dbReference type="AlphaFoldDB" id="A0A6B9FMV9"/>
<dbReference type="KEGG" id="mmes:MMSR116_11490"/>
<evidence type="ECO:0000256" key="1">
    <source>
        <dbReference type="SAM" id="MobiDB-lite"/>
    </source>
</evidence>
<dbReference type="EMBL" id="CP043538">
    <property type="protein sequence ID" value="QGY02425.1"/>
    <property type="molecule type" value="Genomic_DNA"/>
</dbReference>
<dbReference type="Proteomes" id="UP000012488">
    <property type="component" value="Chromosome"/>
</dbReference>
<organism evidence="2 3">
    <name type="scientific">Methylobacterium mesophilicum SR1.6/6</name>
    <dbReference type="NCBI Taxonomy" id="908290"/>
    <lineage>
        <taxon>Bacteria</taxon>
        <taxon>Pseudomonadati</taxon>
        <taxon>Pseudomonadota</taxon>
        <taxon>Alphaproteobacteria</taxon>
        <taxon>Hyphomicrobiales</taxon>
        <taxon>Methylobacteriaceae</taxon>
        <taxon>Methylobacterium</taxon>
    </lineage>
</organism>
<evidence type="ECO:0000313" key="2">
    <source>
        <dbReference type="EMBL" id="QGY02425.1"/>
    </source>
</evidence>
<feature type="region of interest" description="Disordered" evidence="1">
    <location>
        <begin position="1"/>
        <end position="66"/>
    </location>
</feature>
<feature type="compositionally biased region" description="Basic residues" evidence="1">
    <location>
        <begin position="52"/>
        <end position="66"/>
    </location>
</feature>
<gene>
    <name evidence="2" type="ORF">MMSR116_11490</name>
</gene>
<sequence length="66" mass="7039">MTSIQRQGASPAAVAQNGQSSRTGRRQPPAVISQPEDGPRRSSSKPPPCNARGRRARSRRKRGSGS</sequence>
<evidence type="ECO:0000313" key="3">
    <source>
        <dbReference type="Proteomes" id="UP000012488"/>
    </source>
</evidence>
<accession>A0A6B9FMV9</accession>
<protein>
    <submittedName>
        <fullName evidence="2">Uncharacterized protein</fullName>
    </submittedName>
</protein>